<evidence type="ECO:0000259" key="2">
    <source>
        <dbReference type="Pfam" id="PF01957"/>
    </source>
</evidence>
<feature type="transmembrane region" description="Helical" evidence="1">
    <location>
        <begin position="7"/>
        <end position="31"/>
    </location>
</feature>
<protein>
    <submittedName>
        <fullName evidence="3">NfeD-like family protein 1</fullName>
    </submittedName>
</protein>
<evidence type="ECO:0000313" key="4">
    <source>
        <dbReference type="Proteomes" id="UP000214603"/>
    </source>
</evidence>
<feature type="domain" description="NfeD-like C-terminal" evidence="2">
    <location>
        <begin position="81"/>
        <end position="135"/>
    </location>
</feature>
<sequence>MWFWFGFAILALIGEAMTGTFYLLLFAFGLAAGGVAALLGSQLAGQILAVALVTLVGLAILRKTGVLKKREVDAASNQDVNLDIGQVVDVQSWSADDTSRVWYRGAYWQVRLQEGAARQAGSHRIVAVQGATLLLSPENPTH</sequence>
<comment type="caution">
    <text evidence="3">The sequence shown here is derived from an EMBL/GenBank/DDBJ whole genome shotgun (WGS) entry which is preliminary data.</text>
</comment>
<feature type="transmembrane region" description="Helical" evidence="1">
    <location>
        <begin position="43"/>
        <end position="61"/>
    </location>
</feature>
<dbReference type="EMBL" id="NJIH01000002">
    <property type="protein sequence ID" value="OWT65857.1"/>
    <property type="molecule type" value="Genomic_DNA"/>
</dbReference>
<dbReference type="RefSeq" id="WP_088602005.1">
    <property type="nucleotide sequence ID" value="NZ_NJIH01000002.1"/>
</dbReference>
<accession>A0A225MWT8</accession>
<dbReference type="Proteomes" id="UP000214603">
    <property type="component" value="Unassembled WGS sequence"/>
</dbReference>
<evidence type="ECO:0000313" key="3">
    <source>
        <dbReference type="EMBL" id="OWT65857.1"/>
    </source>
</evidence>
<dbReference type="InterPro" id="IPR002810">
    <property type="entry name" value="NfeD-like_C"/>
</dbReference>
<gene>
    <name evidence="3" type="ORF">CEY11_01655</name>
</gene>
<keyword evidence="4" id="KW-1185">Reference proteome</keyword>
<organism evidence="3 4">
    <name type="scientific">Candidimonas nitroreducens</name>
    <dbReference type="NCBI Taxonomy" id="683354"/>
    <lineage>
        <taxon>Bacteria</taxon>
        <taxon>Pseudomonadati</taxon>
        <taxon>Pseudomonadota</taxon>
        <taxon>Betaproteobacteria</taxon>
        <taxon>Burkholderiales</taxon>
        <taxon>Alcaligenaceae</taxon>
        <taxon>Candidimonas</taxon>
    </lineage>
</organism>
<reference evidence="4" key="1">
    <citation type="submission" date="2017-06" db="EMBL/GenBank/DDBJ databases">
        <title>Herbaspirillum phytohormonus sp. nov., isolated from the root nodule of Robinia pseudoacacia in lead-zinc mine.</title>
        <authorList>
            <person name="Fan M."/>
            <person name="Lin Y."/>
        </authorList>
    </citation>
    <scope>NUCLEOTIDE SEQUENCE [LARGE SCALE GENOMIC DNA]</scope>
    <source>
        <strain evidence="4">SC-089</strain>
    </source>
</reference>
<keyword evidence="1" id="KW-0472">Membrane</keyword>
<dbReference type="Pfam" id="PF01957">
    <property type="entry name" value="NfeD"/>
    <property type="match status" value="1"/>
</dbReference>
<dbReference type="OrthoDB" id="5654021at2"/>
<keyword evidence="1" id="KW-1133">Transmembrane helix</keyword>
<keyword evidence="1" id="KW-0812">Transmembrane</keyword>
<dbReference type="AlphaFoldDB" id="A0A225MWT8"/>
<name>A0A225MWT8_9BURK</name>
<proteinExistence type="predicted"/>
<evidence type="ECO:0000256" key="1">
    <source>
        <dbReference type="SAM" id="Phobius"/>
    </source>
</evidence>